<dbReference type="AlphaFoldDB" id="A0A8J2PDX2"/>
<dbReference type="Proteomes" id="UP000708208">
    <property type="component" value="Unassembled WGS sequence"/>
</dbReference>
<keyword evidence="5" id="KW-0472">Membrane</keyword>
<keyword evidence="5" id="KW-1133">Transmembrane helix</keyword>
<dbReference type="OrthoDB" id="1740355at2759"/>
<gene>
    <name evidence="8" type="ORF">AFUS01_LOCUS30370</name>
</gene>
<name>A0A8J2PDX2_9HEXA</name>
<dbReference type="InterPro" id="IPR050131">
    <property type="entry name" value="Peptidase_S8_subtilisin-like"/>
</dbReference>
<evidence type="ECO:0000256" key="5">
    <source>
        <dbReference type="SAM" id="Phobius"/>
    </source>
</evidence>
<dbReference type="PROSITE" id="PS00138">
    <property type="entry name" value="SUBTILASE_SER"/>
    <property type="match status" value="1"/>
</dbReference>
<feature type="chain" id="PRO_5035272310" description="Peptidase S8/S53 domain-containing protein" evidence="6">
    <location>
        <begin position="19"/>
        <end position="546"/>
    </location>
</feature>
<evidence type="ECO:0000259" key="7">
    <source>
        <dbReference type="Pfam" id="PF00082"/>
    </source>
</evidence>
<evidence type="ECO:0000256" key="3">
    <source>
        <dbReference type="ARBA" id="ARBA00022825"/>
    </source>
</evidence>
<proteinExistence type="inferred from homology"/>
<dbReference type="GO" id="GO:0006508">
    <property type="term" value="P:proteolysis"/>
    <property type="evidence" value="ECO:0007669"/>
    <property type="project" value="UniProtKB-KW"/>
</dbReference>
<feature type="active site" description="Charge relay system" evidence="4">
    <location>
        <position position="399"/>
    </location>
</feature>
<dbReference type="PROSITE" id="PS51892">
    <property type="entry name" value="SUBTILASE"/>
    <property type="match status" value="1"/>
</dbReference>
<feature type="transmembrane region" description="Helical" evidence="5">
    <location>
        <begin position="491"/>
        <end position="513"/>
    </location>
</feature>
<sequence>MDLLTVLVFSVALTVAASTTIKIDPRVLDDAREQGTTDIIVHMKESNLEKIRSHASSLRNADHHKRSEELYTDLKGYSDKVQRNVLQLLEKRKTPYMKVTQLWSVNRISVKNVTPETIKLLSEMSDVSAIREDRKFPIAKVFDLETVDNLEPTKNKNTGINENVWNVDRTGASSMWSYYGNTGQNITVANIDTGCRVSHICLKDKYEEGCWNDPSGQSEIPEDLQGHGTHTMGTIVGSCGIGLAPGATFSVCRGCGTQSCTESDLLACGDWIIYPTNTKGIYMPQCRPDIVSNSWGGDPNDPFYMDQVAAWDSAGIMHVFSCGNSGPECGSVGSPGDYPSVTCAAATDSLDKLADFSSRGPGSYPMRDGGKPDIAAPGVSILSAYNTSDTAGAYMSGTSMAAPHVVGMQVLMLRFIKGYIDSSKATPKCMGDLARAFIMKTAQPGNFNGTLDCDGVSDSDTPYNPFFGRGLGNVKDAYARNITDIYSINTMWGQLWAVLLFVILACVTIMPLAEGGYRRRNRGYGHGGGGGGGRGWGWGWGWRGGK</sequence>
<accession>A0A8J2PDX2</accession>
<evidence type="ECO:0000256" key="4">
    <source>
        <dbReference type="PROSITE-ProRule" id="PRU01240"/>
    </source>
</evidence>
<feature type="active site" description="Charge relay system" evidence="4">
    <location>
        <position position="227"/>
    </location>
</feature>
<dbReference type="InterPro" id="IPR023828">
    <property type="entry name" value="Peptidase_S8_Ser-AS"/>
</dbReference>
<keyword evidence="6" id="KW-0732">Signal</keyword>
<feature type="active site" description="Charge relay system" evidence="4">
    <location>
        <position position="192"/>
    </location>
</feature>
<dbReference type="InterPro" id="IPR000209">
    <property type="entry name" value="Peptidase_S8/S53_dom"/>
</dbReference>
<comment type="similarity">
    <text evidence="4">Belongs to the peptidase S8 family.</text>
</comment>
<dbReference type="GO" id="GO:0004252">
    <property type="term" value="F:serine-type endopeptidase activity"/>
    <property type="evidence" value="ECO:0007669"/>
    <property type="project" value="UniProtKB-UniRule"/>
</dbReference>
<keyword evidence="1 4" id="KW-0645">Protease</keyword>
<comment type="caution">
    <text evidence="8">The sequence shown here is derived from an EMBL/GenBank/DDBJ whole genome shotgun (WGS) entry which is preliminary data.</text>
</comment>
<feature type="domain" description="Peptidase S8/S53" evidence="7">
    <location>
        <begin position="183"/>
        <end position="449"/>
    </location>
</feature>
<keyword evidence="5" id="KW-0812">Transmembrane</keyword>
<evidence type="ECO:0000256" key="1">
    <source>
        <dbReference type="ARBA" id="ARBA00022670"/>
    </source>
</evidence>
<evidence type="ECO:0000313" key="8">
    <source>
        <dbReference type="EMBL" id="CAG7819957.1"/>
    </source>
</evidence>
<evidence type="ECO:0000313" key="9">
    <source>
        <dbReference type="Proteomes" id="UP000708208"/>
    </source>
</evidence>
<dbReference type="PANTHER" id="PTHR43806">
    <property type="entry name" value="PEPTIDASE S8"/>
    <property type="match status" value="1"/>
</dbReference>
<evidence type="ECO:0000256" key="6">
    <source>
        <dbReference type="SAM" id="SignalP"/>
    </source>
</evidence>
<dbReference type="EMBL" id="CAJVCH010464511">
    <property type="protein sequence ID" value="CAG7819957.1"/>
    <property type="molecule type" value="Genomic_DNA"/>
</dbReference>
<dbReference type="PANTHER" id="PTHR43806:SF67">
    <property type="entry name" value="EGF-LIKE DOMAIN-CONTAINING PROTEIN"/>
    <property type="match status" value="1"/>
</dbReference>
<keyword evidence="9" id="KW-1185">Reference proteome</keyword>
<dbReference type="Pfam" id="PF00082">
    <property type="entry name" value="Peptidase_S8"/>
    <property type="match status" value="1"/>
</dbReference>
<protein>
    <recommendedName>
        <fullName evidence="7">Peptidase S8/S53 domain-containing protein</fullName>
    </recommendedName>
</protein>
<organism evidence="8 9">
    <name type="scientific">Allacma fusca</name>
    <dbReference type="NCBI Taxonomy" id="39272"/>
    <lineage>
        <taxon>Eukaryota</taxon>
        <taxon>Metazoa</taxon>
        <taxon>Ecdysozoa</taxon>
        <taxon>Arthropoda</taxon>
        <taxon>Hexapoda</taxon>
        <taxon>Collembola</taxon>
        <taxon>Symphypleona</taxon>
        <taxon>Sminthuridae</taxon>
        <taxon>Allacma</taxon>
    </lineage>
</organism>
<feature type="signal peptide" evidence="6">
    <location>
        <begin position="1"/>
        <end position="18"/>
    </location>
</feature>
<keyword evidence="2 4" id="KW-0378">Hydrolase</keyword>
<evidence type="ECO:0000256" key="2">
    <source>
        <dbReference type="ARBA" id="ARBA00022801"/>
    </source>
</evidence>
<reference evidence="8" key="1">
    <citation type="submission" date="2021-06" db="EMBL/GenBank/DDBJ databases">
        <authorList>
            <person name="Hodson N. C."/>
            <person name="Mongue J. A."/>
            <person name="Jaron S. K."/>
        </authorList>
    </citation>
    <scope>NUCLEOTIDE SEQUENCE</scope>
</reference>
<keyword evidence="3 4" id="KW-0720">Serine protease</keyword>